<dbReference type="InterPro" id="IPR039235">
    <property type="entry name" value="TPGS1"/>
</dbReference>
<dbReference type="Pfam" id="PF24480">
    <property type="entry name" value="TPGS1_C"/>
    <property type="match status" value="1"/>
</dbReference>
<feature type="domain" description="Tubulin polyglutamylase complex subunit 1-like C-terminal" evidence="1">
    <location>
        <begin position="78"/>
        <end position="271"/>
    </location>
</feature>
<dbReference type="RefSeq" id="XP_005999535.1">
    <property type="nucleotide sequence ID" value="XM_005999473.3"/>
</dbReference>
<dbReference type="CDD" id="cd22960">
    <property type="entry name" value="DD_TPGS1"/>
    <property type="match status" value="1"/>
</dbReference>
<dbReference type="Proteomes" id="UP000008672">
    <property type="component" value="Unassembled WGS sequence"/>
</dbReference>
<dbReference type="Ensembl" id="ENSLACT00000007389.1">
    <property type="protein sequence ID" value="ENSLACP00000007329.1"/>
    <property type="gene ID" value="ENSLACG00000006501.1"/>
</dbReference>
<dbReference type="SUPFAM" id="SSF47391">
    <property type="entry name" value="Dimerization-anchoring domain of cAMP-dependent PK regulatory subunit"/>
    <property type="match status" value="1"/>
</dbReference>
<dbReference type="OMA" id="FSDYIRQ"/>
<evidence type="ECO:0000313" key="3">
    <source>
        <dbReference type="Proteomes" id="UP000008672"/>
    </source>
</evidence>
<evidence type="ECO:0000259" key="1">
    <source>
        <dbReference type="Pfam" id="PF24480"/>
    </source>
</evidence>
<keyword evidence="3" id="KW-1185">Reference proteome</keyword>
<dbReference type="GeneTree" id="ENSGT00500000045074"/>
<dbReference type="GO" id="GO:0008017">
    <property type="term" value="F:microtubule binding"/>
    <property type="evidence" value="ECO:0007669"/>
    <property type="project" value="TreeGrafter"/>
</dbReference>
<dbReference type="Bgee" id="ENSLACG00000006501">
    <property type="expression patterns" value="Expressed in muscle tissue and 2 other cell types or tissues"/>
</dbReference>
<dbReference type="EMBL" id="AFYH01102865">
    <property type="status" value="NOT_ANNOTATED_CDS"/>
    <property type="molecule type" value="Genomic_DNA"/>
</dbReference>
<reference evidence="3" key="1">
    <citation type="submission" date="2011-08" db="EMBL/GenBank/DDBJ databases">
        <title>The draft genome of Latimeria chalumnae.</title>
        <authorList>
            <person name="Di Palma F."/>
            <person name="Alfoldi J."/>
            <person name="Johnson J."/>
            <person name="Berlin A."/>
            <person name="Gnerre S."/>
            <person name="Jaffe D."/>
            <person name="MacCallum I."/>
            <person name="Young S."/>
            <person name="Walker B.J."/>
            <person name="Lander E."/>
            <person name="Lindblad-Toh K."/>
        </authorList>
    </citation>
    <scope>NUCLEOTIDE SEQUENCE [LARGE SCALE GENOMIC DNA]</scope>
    <source>
        <strain evidence="3">Wild caught</strain>
    </source>
</reference>
<protein>
    <submittedName>
        <fullName evidence="2">Tubulin polyglutamylase complex subunit 1</fullName>
    </submittedName>
</protein>
<organism evidence="2 3">
    <name type="scientific">Latimeria chalumnae</name>
    <name type="common">Coelacanth</name>
    <dbReference type="NCBI Taxonomy" id="7897"/>
    <lineage>
        <taxon>Eukaryota</taxon>
        <taxon>Metazoa</taxon>
        <taxon>Chordata</taxon>
        <taxon>Craniata</taxon>
        <taxon>Vertebrata</taxon>
        <taxon>Euteleostomi</taxon>
        <taxon>Coelacanthiformes</taxon>
        <taxon>Coelacanthidae</taxon>
        <taxon>Latimeria</taxon>
    </lineage>
</organism>
<proteinExistence type="predicted"/>
<dbReference type="FunCoup" id="H3ACF8">
    <property type="interactions" value="557"/>
</dbReference>
<gene>
    <name evidence="2" type="primary">TPGS1</name>
</gene>
<dbReference type="AlphaFoldDB" id="H3ACF8"/>
<dbReference type="OrthoDB" id="64214at2759"/>
<accession>H3ACF8</accession>
<reference evidence="2" key="3">
    <citation type="submission" date="2025-09" db="UniProtKB">
        <authorList>
            <consortium name="Ensembl"/>
        </authorList>
    </citation>
    <scope>IDENTIFICATION</scope>
</reference>
<dbReference type="Gene3D" id="1.20.890.10">
    <property type="entry name" value="cAMP-dependent protein kinase regulatory subunit, dimerization-anchoring domain"/>
    <property type="match status" value="1"/>
</dbReference>
<dbReference type="eggNOG" id="ENOG502S17Y">
    <property type="taxonomic scope" value="Eukaryota"/>
</dbReference>
<dbReference type="InterPro" id="IPR057632">
    <property type="entry name" value="TPGS1_C"/>
</dbReference>
<dbReference type="PANTHER" id="PTHR31932">
    <property type="entry name" value="TUBULIN POLYGLUTAMYLASE COMPLEX SUBUNIT 1"/>
    <property type="match status" value="1"/>
</dbReference>
<dbReference type="CTD" id="91978"/>
<dbReference type="GeneID" id="102350550"/>
<dbReference type="STRING" id="7897.ENSLACP00000007329"/>
<name>H3ACF8_LATCH</name>
<reference evidence="2" key="2">
    <citation type="submission" date="2025-08" db="UniProtKB">
        <authorList>
            <consortium name="Ensembl"/>
        </authorList>
    </citation>
    <scope>IDENTIFICATION</scope>
</reference>
<dbReference type="InParanoid" id="H3ACF8"/>
<sequence>MPERKMEENKRRTCSALPELKFSKAEGEEEFLSQVGAGTMLREALLKLLQSRPEDPVGFLADHFESLVLCSEGGGEDQEKQLLERVLWHLRLAHYSQRSAFNNNVSVAFEIISAGTKRRVRPGLKGRTYIELLSKICRDGKMPEQLYLRLIKKIHCQDHEAVPFEVFRYGVLTSLVFLDFITKSGSLFEVLTDSEKADKRLCDTVLAALEDAMTASDITAPTSYLEAGSKLGPDSLALAMDRSMTNNRAGSSMKREEFVRSAAVLFLTKVRHIS</sequence>
<dbReference type="InterPro" id="IPR047502">
    <property type="entry name" value="DD_TPGS1"/>
</dbReference>
<dbReference type="HOGENOM" id="CLU_084094_0_0_1"/>
<evidence type="ECO:0000313" key="2">
    <source>
        <dbReference type="Ensembl" id="ENSLACP00000007329.1"/>
    </source>
</evidence>
<dbReference type="PANTHER" id="PTHR31932:SF2">
    <property type="entry name" value="TUBULIN POLYGLUTAMYLASE COMPLEX SUBUNIT 1"/>
    <property type="match status" value="1"/>
</dbReference>